<dbReference type="Proteomes" id="UP000037510">
    <property type="component" value="Unassembled WGS sequence"/>
</dbReference>
<dbReference type="InterPro" id="IPR032675">
    <property type="entry name" value="LRR_dom_sf"/>
</dbReference>
<accession>A0A0L7KQS0</accession>
<dbReference type="Gene3D" id="3.80.10.10">
    <property type="entry name" value="Ribonuclease Inhibitor"/>
    <property type="match status" value="1"/>
</dbReference>
<keyword evidence="2" id="KW-1185">Reference proteome</keyword>
<proteinExistence type="predicted"/>
<organism evidence="1 2">
    <name type="scientific">Operophtera brumata</name>
    <name type="common">Winter moth</name>
    <name type="synonym">Phalaena brumata</name>
    <dbReference type="NCBI Taxonomy" id="104452"/>
    <lineage>
        <taxon>Eukaryota</taxon>
        <taxon>Metazoa</taxon>
        <taxon>Ecdysozoa</taxon>
        <taxon>Arthropoda</taxon>
        <taxon>Hexapoda</taxon>
        <taxon>Insecta</taxon>
        <taxon>Pterygota</taxon>
        <taxon>Neoptera</taxon>
        <taxon>Endopterygota</taxon>
        <taxon>Lepidoptera</taxon>
        <taxon>Glossata</taxon>
        <taxon>Ditrysia</taxon>
        <taxon>Geometroidea</taxon>
        <taxon>Geometridae</taxon>
        <taxon>Larentiinae</taxon>
        <taxon>Operophtera</taxon>
    </lineage>
</organism>
<sequence>MMFNKPDPERIKQLGPDRACAEWVLRNGGKVIWADGKATADYNLLPSEEESVPKITEIDATDSGISHYGFPHLIGCSKLHKIILHNNNKIDDRALKGLSYGSGTLSHVQVSKCFNVTDLGVKEIKALNKLETLVLFNLSAVENLEECKQYLQTHLPNCKIKDAAKQINEKLP</sequence>
<name>A0A0L7KQS0_OPEBR</name>
<reference evidence="1 2" key="1">
    <citation type="journal article" date="2015" name="Genome Biol. Evol.">
        <title>The genome of winter moth (Operophtera brumata) provides a genomic perspective on sexual dimorphism and phenology.</title>
        <authorList>
            <person name="Derks M.F."/>
            <person name="Smit S."/>
            <person name="Salis L."/>
            <person name="Schijlen E."/>
            <person name="Bossers A."/>
            <person name="Mateman C."/>
            <person name="Pijl A.S."/>
            <person name="de Ridder D."/>
            <person name="Groenen M.A."/>
            <person name="Visser M.E."/>
            <person name="Megens H.J."/>
        </authorList>
    </citation>
    <scope>NUCLEOTIDE SEQUENCE [LARGE SCALE GENOMIC DNA]</scope>
    <source>
        <strain evidence="1">WM2013NL</strain>
        <tissue evidence="1">Head and thorax</tissue>
    </source>
</reference>
<dbReference type="SUPFAM" id="SSF52047">
    <property type="entry name" value="RNI-like"/>
    <property type="match status" value="1"/>
</dbReference>
<gene>
    <name evidence="1" type="ORF">OBRU01_21684</name>
</gene>
<comment type="caution">
    <text evidence="1">The sequence shown here is derived from an EMBL/GenBank/DDBJ whole genome shotgun (WGS) entry which is preliminary data.</text>
</comment>
<evidence type="ECO:0000313" key="2">
    <source>
        <dbReference type="Proteomes" id="UP000037510"/>
    </source>
</evidence>
<dbReference type="AlphaFoldDB" id="A0A0L7KQS0"/>
<dbReference type="EMBL" id="JTDY01006866">
    <property type="protein sequence ID" value="KOB65632.1"/>
    <property type="molecule type" value="Genomic_DNA"/>
</dbReference>
<dbReference type="STRING" id="104452.A0A0L7KQS0"/>
<evidence type="ECO:0000313" key="1">
    <source>
        <dbReference type="EMBL" id="KOB65632.1"/>
    </source>
</evidence>
<protein>
    <submittedName>
        <fullName evidence="1">ATP synthase coupling factor B</fullName>
    </submittedName>
</protein>